<evidence type="ECO:0000256" key="1">
    <source>
        <dbReference type="ARBA" id="ARBA00004141"/>
    </source>
</evidence>
<keyword evidence="7 9" id="KW-0472">Membrane</keyword>
<dbReference type="InterPro" id="IPR032805">
    <property type="entry name" value="Wax_synthase_dom"/>
</dbReference>
<keyword evidence="12" id="KW-1185">Reference proteome</keyword>
<evidence type="ECO:0000256" key="4">
    <source>
        <dbReference type="ARBA" id="ARBA00022692"/>
    </source>
</evidence>
<comment type="similarity">
    <text evidence="2">Belongs to the wax synthase family.</text>
</comment>
<evidence type="ECO:0000256" key="6">
    <source>
        <dbReference type="ARBA" id="ARBA00023098"/>
    </source>
</evidence>
<keyword evidence="3" id="KW-0808">Transferase</keyword>
<feature type="domain" description="Wax synthase" evidence="10">
    <location>
        <begin position="3"/>
        <end position="65"/>
    </location>
</feature>
<keyword evidence="5 9" id="KW-1133">Transmembrane helix</keyword>
<evidence type="ECO:0000256" key="2">
    <source>
        <dbReference type="ARBA" id="ARBA00007282"/>
    </source>
</evidence>
<keyword evidence="8" id="KW-0012">Acyltransferase</keyword>
<dbReference type="GO" id="GO:0006629">
    <property type="term" value="P:lipid metabolic process"/>
    <property type="evidence" value="ECO:0007669"/>
    <property type="project" value="UniProtKB-KW"/>
</dbReference>
<dbReference type="STRING" id="3750.A0A498IHW4"/>
<feature type="transmembrane region" description="Helical" evidence="9">
    <location>
        <begin position="86"/>
        <end position="105"/>
    </location>
</feature>
<dbReference type="AlphaFoldDB" id="A0A498IHW4"/>
<organism evidence="11 12">
    <name type="scientific">Malus domestica</name>
    <name type="common">Apple</name>
    <name type="synonym">Pyrus malus</name>
    <dbReference type="NCBI Taxonomy" id="3750"/>
    <lineage>
        <taxon>Eukaryota</taxon>
        <taxon>Viridiplantae</taxon>
        <taxon>Streptophyta</taxon>
        <taxon>Embryophyta</taxon>
        <taxon>Tracheophyta</taxon>
        <taxon>Spermatophyta</taxon>
        <taxon>Magnoliopsida</taxon>
        <taxon>eudicotyledons</taxon>
        <taxon>Gunneridae</taxon>
        <taxon>Pentapetalae</taxon>
        <taxon>rosids</taxon>
        <taxon>fabids</taxon>
        <taxon>Rosales</taxon>
        <taxon>Rosaceae</taxon>
        <taxon>Amygdaloideae</taxon>
        <taxon>Maleae</taxon>
        <taxon>Malus</taxon>
    </lineage>
</organism>
<keyword evidence="4 9" id="KW-0812">Transmembrane</keyword>
<evidence type="ECO:0000259" key="10">
    <source>
        <dbReference type="Pfam" id="PF13813"/>
    </source>
</evidence>
<dbReference type="GO" id="GO:0008374">
    <property type="term" value="F:O-acyltransferase activity"/>
    <property type="evidence" value="ECO:0007669"/>
    <property type="project" value="InterPro"/>
</dbReference>
<dbReference type="EMBL" id="RDQH01000337">
    <property type="protein sequence ID" value="RXH82770.1"/>
    <property type="molecule type" value="Genomic_DNA"/>
</dbReference>
<evidence type="ECO:0000256" key="7">
    <source>
        <dbReference type="ARBA" id="ARBA00023136"/>
    </source>
</evidence>
<sequence length="134" mass="15542">MVTMILRPVIYYPVRRISTPILGPRCARNLVVMSTFTVSGLMHEVIYYYLTRVPPTWEVTWFFVLHGMSMAIEVEVKKAVNDRWRLHRLVMGPLTLVFLAVTAILSSPTCPCTLLVEKLVHTRMICTYHFDEKI</sequence>
<dbReference type="PANTHER" id="PTHR31595:SF70">
    <property type="entry name" value="LONG-CHAIN-ALCOHOL O-FATTY-ACYLTRANSFERASE 3-RELATED"/>
    <property type="match status" value="1"/>
</dbReference>
<dbReference type="Pfam" id="PF13813">
    <property type="entry name" value="MBOAT_2"/>
    <property type="match status" value="1"/>
</dbReference>
<accession>A0A498IHW4</accession>
<protein>
    <recommendedName>
        <fullName evidence="10">Wax synthase domain-containing protein</fullName>
    </recommendedName>
</protein>
<dbReference type="PANTHER" id="PTHR31595">
    <property type="entry name" value="LONG-CHAIN-ALCOHOL O-FATTY-ACYLTRANSFERASE 3-RELATED"/>
    <property type="match status" value="1"/>
</dbReference>
<reference evidence="11 12" key="1">
    <citation type="submission" date="2018-10" db="EMBL/GenBank/DDBJ databases">
        <title>A high-quality apple genome assembly.</title>
        <authorList>
            <person name="Hu J."/>
        </authorList>
    </citation>
    <scope>NUCLEOTIDE SEQUENCE [LARGE SCALE GENOMIC DNA]</scope>
    <source>
        <strain evidence="12">cv. HFTH1</strain>
        <tissue evidence="11">Young leaf</tissue>
    </source>
</reference>
<comment type="caution">
    <text evidence="11">The sequence shown here is derived from an EMBL/GenBank/DDBJ whole genome shotgun (WGS) entry which is preliminary data.</text>
</comment>
<proteinExistence type="inferred from homology"/>
<evidence type="ECO:0000256" key="8">
    <source>
        <dbReference type="ARBA" id="ARBA00023315"/>
    </source>
</evidence>
<gene>
    <name evidence="11" type="ORF">DVH24_003268</name>
</gene>
<keyword evidence="6" id="KW-0443">Lipid metabolism</keyword>
<comment type="subcellular location">
    <subcellularLocation>
        <location evidence="1">Membrane</location>
        <topology evidence="1">Multi-pass membrane protein</topology>
    </subcellularLocation>
</comment>
<evidence type="ECO:0000256" key="9">
    <source>
        <dbReference type="SAM" id="Phobius"/>
    </source>
</evidence>
<dbReference type="GO" id="GO:0016020">
    <property type="term" value="C:membrane"/>
    <property type="evidence" value="ECO:0007669"/>
    <property type="project" value="UniProtKB-SubCell"/>
</dbReference>
<evidence type="ECO:0000313" key="12">
    <source>
        <dbReference type="Proteomes" id="UP000290289"/>
    </source>
</evidence>
<dbReference type="Proteomes" id="UP000290289">
    <property type="component" value="Chromosome 11"/>
</dbReference>
<evidence type="ECO:0000256" key="3">
    <source>
        <dbReference type="ARBA" id="ARBA00022679"/>
    </source>
</evidence>
<evidence type="ECO:0000256" key="5">
    <source>
        <dbReference type="ARBA" id="ARBA00022989"/>
    </source>
</evidence>
<evidence type="ECO:0000313" key="11">
    <source>
        <dbReference type="EMBL" id="RXH82770.1"/>
    </source>
</evidence>
<dbReference type="InterPro" id="IPR044851">
    <property type="entry name" value="Wax_synthase"/>
</dbReference>
<name>A0A498IHW4_MALDO</name>